<reference evidence="3 4" key="1">
    <citation type="submission" date="2019-05" db="EMBL/GenBank/DDBJ databases">
        <authorList>
            <person name="Bortz R.L."/>
            <person name="Chamarti P."/>
            <person name="Chen A."/>
            <person name="Green M."/>
            <person name="Imtiaz R.Z."/>
            <person name="Johnson B."/>
            <person name="Patel V."/>
            <person name="Skrocki B.M."/>
            <person name="Butela K.A."/>
            <person name="Garlena R.A."/>
            <person name="Russell D.A."/>
            <person name="Pope W.H."/>
            <person name="Jacobs-Sera D."/>
            <person name="Hatfull G.F."/>
        </authorList>
    </citation>
    <scope>NUCLEOTIDE SEQUENCE [LARGE SCALE GENOMIC DNA]</scope>
</reference>
<dbReference type="SUPFAM" id="SSF51161">
    <property type="entry name" value="Trimeric LpxA-like enzymes"/>
    <property type="match status" value="1"/>
</dbReference>
<dbReference type="InterPro" id="IPR051159">
    <property type="entry name" value="Hexapeptide_acetyltransf"/>
</dbReference>
<dbReference type="GO" id="GO:0008374">
    <property type="term" value="F:O-acyltransferase activity"/>
    <property type="evidence" value="ECO:0007669"/>
    <property type="project" value="TreeGrafter"/>
</dbReference>
<dbReference type="Proteomes" id="UP000320284">
    <property type="component" value="Segment"/>
</dbReference>
<dbReference type="PANTHER" id="PTHR23416:SF23">
    <property type="entry name" value="ACETYLTRANSFERASE C18B11.09C-RELATED"/>
    <property type="match status" value="1"/>
</dbReference>
<name>A0A514DID5_9CAUD</name>
<protein>
    <submittedName>
        <fullName evidence="3">Acetyltransferase</fullName>
    </submittedName>
</protein>
<dbReference type="Pfam" id="PF00132">
    <property type="entry name" value="Hexapep"/>
    <property type="match status" value="1"/>
</dbReference>
<dbReference type="InterPro" id="IPR011004">
    <property type="entry name" value="Trimer_LpxA-like_sf"/>
</dbReference>
<dbReference type="PANTHER" id="PTHR23416">
    <property type="entry name" value="SIALIC ACID SYNTHASE-RELATED"/>
    <property type="match status" value="1"/>
</dbReference>
<accession>A0A514DID5</accession>
<proteinExistence type="inferred from homology"/>
<organism evidence="3 4">
    <name type="scientific">Gordonia phage Sekhmet</name>
    <dbReference type="NCBI Taxonomy" id="2591209"/>
    <lineage>
        <taxon>Viruses</taxon>
        <taxon>Duplodnaviria</taxon>
        <taxon>Heunggongvirae</taxon>
        <taxon>Uroviricota</taxon>
        <taxon>Caudoviricetes</taxon>
        <taxon>Beenievirus</taxon>
        <taxon>Beenievirus sekhmet</taxon>
    </lineage>
</organism>
<gene>
    <name evidence="3" type="primary">31</name>
    <name evidence="3" type="ORF">SEA_SEKHMET_31</name>
</gene>
<dbReference type="Gene3D" id="2.160.10.10">
    <property type="entry name" value="Hexapeptide repeat proteins"/>
    <property type="match status" value="1"/>
</dbReference>
<evidence type="ECO:0000313" key="3">
    <source>
        <dbReference type="EMBL" id="QDH93369.1"/>
    </source>
</evidence>
<dbReference type="GeneID" id="77929963"/>
<dbReference type="CDD" id="cd04647">
    <property type="entry name" value="LbH_MAT_like"/>
    <property type="match status" value="1"/>
</dbReference>
<evidence type="ECO:0000313" key="4">
    <source>
        <dbReference type="Proteomes" id="UP000320284"/>
    </source>
</evidence>
<comment type="similarity">
    <text evidence="1">Belongs to the transferase hexapeptide repeat family.</text>
</comment>
<keyword evidence="2 3" id="KW-0808">Transferase</keyword>
<dbReference type="KEGG" id="vg:77929963"/>
<keyword evidence="4" id="KW-1185">Reference proteome</keyword>
<dbReference type="EMBL" id="MK937609">
    <property type="protein sequence ID" value="QDH93369.1"/>
    <property type="molecule type" value="Genomic_DNA"/>
</dbReference>
<dbReference type="RefSeq" id="YP_010654119.1">
    <property type="nucleotide sequence ID" value="NC_070807.1"/>
</dbReference>
<evidence type="ECO:0000256" key="2">
    <source>
        <dbReference type="ARBA" id="ARBA00022679"/>
    </source>
</evidence>
<evidence type="ECO:0000256" key="1">
    <source>
        <dbReference type="ARBA" id="ARBA00007274"/>
    </source>
</evidence>
<sequence>MGNLRRHLAVAYRDTVVNRWLASSLVPPGLRGRALRRLGHTIHPTAAIKPGCWFGSTQGLTLGPEAFINYGCFFDLGDTTSIGARTHFGYGVKVLTCSHEVGGPDRRCGPSTTAPVVIGEGCWIGAGAIIQPGVVIGDGCVIAAGSVVTSKCEPNTLYAGVPAKPKPGLPI</sequence>
<dbReference type="InterPro" id="IPR001451">
    <property type="entry name" value="Hexapep"/>
</dbReference>